<feature type="transmembrane region" description="Helical" evidence="5">
    <location>
        <begin position="250"/>
        <end position="270"/>
    </location>
</feature>
<dbReference type="RefSeq" id="WP_255391137.1">
    <property type="nucleotide sequence ID" value="NZ_CP101509.1"/>
</dbReference>
<feature type="transmembrane region" description="Helical" evidence="5">
    <location>
        <begin position="216"/>
        <end position="238"/>
    </location>
</feature>
<proteinExistence type="predicted"/>
<sequence>MSIQFGFIYFFLLMVGAGQSIVFAIFPALSRELMMTELQAGLVISAAALMSFVVSPFWGRRVDKAGSKSSLIQGVAGYGFFNLAFAGVLWLAIDTTMSVVAVFLLLVLIRCLFAFFTAAILPAAQTYLIAHTSAEERPAKMAMIGMMFGLGMILGPAAGSALVSVGILAPIVLSALIMLLPLPFAARHLHEAPVIQKQQFEGAGKIRFRDARIRPYFLLMLTVYAIFSAIQQTIAFSLQDLLSFDAVTTAQWVGIAFMICAVASVICQGVIIQKWQFSGQQLIAIGLVSILISLTVFIAGQGVVAVVIAFAALGVGFGFVYPGIVSKASLSVTGQLQGQVTGALQAAMSLGFIVGPLIGAGLYAEIGQWVYGVLLCLLVSTSLYVWFNRDKSEESEVLV</sequence>
<keyword evidence="4 5" id="KW-0472">Membrane</keyword>
<dbReference type="PANTHER" id="PTHR23546">
    <property type="entry name" value="TRANSPORT PROTEIN"/>
    <property type="match status" value="1"/>
</dbReference>
<evidence type="ECO:0000256" key="2">
    <source>
        <dbReference type="ARBA" id="ARBA00022692"/>
    </source>
</evidence>
<evidence type="ECO:0000313" key="7">
    <source>
        <dbReference type="EMBL" id="UTV29810.1"/>
    </source>
</evidence>
<protein>
    <submittedName>
        <fullName evidence="7">MFS transporter</fullName>
    </submittedName>
</protein>
<feature type="transmembrane region" description="Helical" evidence="5">
    <location>
        <begin position="7"/>
        <end position="26"/>
    </location>
</feature>
<name>A0ABY5GKG2_9GAMM</name>
<accession>A0ABY5GKG2</accession>
<feature type="domain" description="Major facilitator superfamily (MFS) profile" evidence="6">
    <location>
        <begin position="4"/>
        <end position="393"/>
    </location>
</feature>
<feature type="transmembrane region" description="Helical" evidence="5">
    <location>
        <begin position="167"/>
        <end position="186"/>
    </location>
</feature>
<feature type="transmembrane region" description="Helical" evidence="5">
    <location>
        <begin position="99"/>
        <end position="121"/>
    </location>
</feature>
<organism evidence="7 8">
    <name type="scientific">Photobacterium atrarenae</name>
    <dbReference type="NCBI Taxonomy" id="865757"/>
    <lineage>
        <taxon>Bacteria</taxon>
        <taxon>Pseudomonadati</taxon>
        <taxon>Pseudomonadota</taxon>
        <taxon>Gammaproteobacteria</taxon>
        <taxon>Vibrionales</taxon>
        <taxon>Vibrionaceae</taxon>
        <taxon>Photobacterium</taxon>
    </lineage>
</organism>
<dbReference type="Pfam" id="PF07690">
    <property type="entry name" value="MFS_1"/>
    <property type="match status" value="1"/>
</dbReference>
<feature type="transmembrane region" description="Helical" evidence="5">
    <location>
        <begin position="38"/>
        <end position="59"/>
    </location>
</feature>
<dbReference type="EMBL" id="CP101509">
    <property type="protein sequence ID" value="UTV29810.1"/>
    <property type="molecule type" value="Genomic_DNA"/>
</dbReference>
<feature type="transmembrane region" description="Helical" evidence="5">
    <location>
        <begin position="305"/>
        <end position="324"/>
    </location>
</feature>
<dbReference type="Gene3D" id="1.20.1250.20">
    <property type="entry name" value="MFS general substrate transporter like domains"/>
    <property type="match status" value="1"/>
</dbReference>
<keyword evidence="3 5" id="KW-1133">Transmembrane helix</keyword>
<dbReference type="InterPro" id="IPR001958">
    <property type="entry name" value="Tet-R_TetA/multi-R_MdtG-like"/>
</dbReference>
<dbReference type="InterPro" id="IPR036259">
    <property type="entry name" value="MFS_trans_sf"/>
</dbReference>
<comment type="subcellular location">
    <subcellularLocation>
        <location evidence="1">Membrane</location>
        <topology evidence="1">Multi-pass membrane protein</topology>
    </subcellularLocation>
</comment>
<evidence type="ECO:0000313" key="8">
    <source>
        <dbReference type="Proteomes" id="UP001057998"/>
    </source>
</evidence>
<keyword evidence="8" id="KW-1185">Reference proteome</keyword>
<evidence type="ECO:0000256" key="1">
    <source>
        <dbReference type="ARBA" id="ARBA00004141"/>
    </source>
</evidence>
<dbReference type="PRINTS" id="PR01035">
    <property type="entry name" value="TCRTETA"/>
</dbReference>
<feature type="transmembrane region" description="Helical" evidence="5">
    <location>
        <begin position="71"/>
        <end position="93"/>
    </location>
</feature>
<keyword evidence="2 5" id="KW-0812">Transmembrane</keyword>
<reference evidence="7" key="1">
    <citation type="submission" date="2022-07" db="EMBL/GenBank/DDBJ databases">
        <title>Genome sequencing of Photobacterium atrarenae GJH2-4.</title>
        <authorList>
            <person name="Park S.-J."/>
        </authorList>
    </citation>
    <scope>NUCLEOTIDE SEQUENCE</scope>
    <source>
        <strain evidence="7">GJH2-4</strain>
    </source>
</reference>
<dbReference type="Proteomes" id="UP001057998">
    <property type="component" value="Chromosome 2"/>
</dbReference>
<evidence type="ECO:0000256" key="4">
    <source>
        <dbReference type="ARBA" id="ARBA00023136"/>
    </source>
</evidence>
<dbReference type="InterPro" id="IPR020846">
    <property type="entry name" value="MFS_dom"/>
</dbReference>
<dbReference type="PROSITE" id="PS50850">
    <property type="entry name" value="MFS"/>
    <property type="match status" value="1"/>
</dbReference>
<dbReference type="PANTHER" id="PTHR23546:SF1">
    <property type="entry name" value="MEMBRANE PROTEIN"/>
    <property type="match status" value="1"/>
</dbReference>
<feature type="transmembrane region" description="Helical" evidence="5">
    <location>
        <begin position="369"/>
        <end position="387"/>
    </location>
</feature>
<feature type="transmembrane region" description="Helical" evidence="5">
    <location>
        <begin position="142"/>
        <end position="161"/>
    </location>
</feature>
<dbReference type="InterPro" id="IPR011701">
    <property type="entry name" value="MFS"/>
</dbReference>
<gene>
    <name evidence="7" type="ORF">NNL38_22650</name>
</gene>
<evidence type="ECO:0000256" key="5">
    <source>
        <dbReference type="SAM" id="Phobius"/>
    </source>
</evidence>
<feature type="transmembrane region" description="Helical" evidence="5">
    <location>
        <begin position="282"/>
        <end position="299"/>
    </location>
</feature>
<evidence type="ECO:0000259" key="6">
    <source>
        <dbReference type="PROSITE" id="PS50850"/>
    </source>
</evidence>
<dbReference type="SUPFAM" id="SSF103473">
    <property type="entry name" value="MFS general substrate transporter"/>
    <property type="match status" value="1"/>
</dbReference>
<evidence type="ECO:0000256" key="3">
    <source>
        <dbReference type="ARBA" id="ARBA00022989"/>
    </source>
</evidence>
<feature type="transmembrane region" description="Helical" evidence="5">
    <location>
        <begin position="344"/>
        <end position="363"/>
    </location>
</feature>